<dbReference type="GO" id="GO:0006508">
    <property type="term" value="P:proteolysis"/>
    <property type="evidence" value="ECO:0007669"/>
    <property type="project" value="InterPro"/>
</dbReference>
<dbReference type="AlphaFoldDB" id="A0AAV5B4H5"/>
<dbReference type="RefSeq" id="WP_265590774.1">
    <property type="nucleotide sequence ID" value="NZ_BQKC01000001.1"/>
</dbReference>
<evidence type="ECO:0000256" key="6">
    <source>
        <dbReference type="ARBA" id="ARBA00023316"/>
    </source>
</evidence>
<feature type="domain" description="Peptidase S11 D-alanyl-D-alanine carboxypeptidase A N-terminal" evidence="11">
    <location>
        <begin position="36"/>
        <end position="255"/>
    </location>
</feature>
<feature type="active site" description="Acyl-ester intermediate" evidence="7">
    <location>
        <position position="63"/>
    </location>
</feature>
<keyword evidence="13" id="KW-1185">Reference proteome</keyword>
<gene>
    <name evidence="12" type="ORF">ATOP_09600</name>
</gene>
<feature type="active site" description="Proton acceptor" evidence="7">
    <location>
        <position position="66"/>
    </location>
</feature>
<evidence type="ECO:0000256" key="8">
    <source>
        <dbReference type="PIRSR" id="PIRSR618044-2"/>
    </source>
</evidence>
<dbReference type="GO" id="GO:0008360">
    <property type="term" value="P:regulation of cell shape"/>
    <property type="evidence" value="ECO:0007669"/>
    <property type="project" value="UniProtKB-KW"/>
</dbReference>
<comment type="caution">
    <text evidence="12">The sequence shown here is derived from an EMBL/GenBank/DDBJ whole genome shotgun (WGS) entry which is preliminary data.</text>
</comment>
<evidence type="ECO:0000313" key="12">
    <source>
        <dbReference type="EMBL" id="GJM55305.1"/>
    </source>
</evidence>
<evidence type="ECO:0000256" key="1">
    <source>
        <dbReference type="ARBA" id="ARBA00007164"/>
    </source>
</evidence>
<evidence type="ECO:0000256" key="3">
    <source>
        <dbReference type="ARBA" id="ARBA00022801"/>
    </source>
</evidence>
<dbReference type="InterPro" id="IPR001967">
    <property type="entry name" value="Peptidase_S11_N"/>
</dbReference>
<keyword evidence="2 10" id="KW-0732">Signal</keyword>
<evidence type="ECO:0000256" key="9">
    <source>
        <dbReference type="RuleBase" id="RU004016"/>
    </source>
</evidence>
<dbReference type="InterPro" id="IPR018044">
    <property type="entry name" value="Peptidase_S11"/>
</dbReference>
<organism evidence="12 13">
    <name type="scientific">Granulimonas faecalis</name>
    <dbReference type="NCBI Taxonomy" id="2894155"/>
    <lineage>
        <taxon>Bacteria</taxon>
        <taxon>Bacillati</taxon>
        <taxon>Actinomycetota</taxon>
        <taxon>Coriobacteriia</taxon>
        <taxon>Coriobacteriales</taxon>
        <taxon>Kribbibacteriaceae</taxon>
        <taxon>Granulimonas</taxon>
    </lineage>
</organism>
<feature type="active site" evidence="7">
    <location>
        <position position="121"/>
    </location>
</feature>
<dbReference type="Proteomes" id="UP001055025">
    <property type="component" value="Unassembled WGS sequence"/>
</dbReference>
<evidence type="ECO:0000256" key="5">
    <source>
        <dbReference type="ARBA" id="ARBA00022984"/>
    </source>
</evidence>
<dbReference type="PANTHER" id="PTHR21581:SF6">
    <property type="entry name" value="TRAFFICKING PROTEIN PARTICLE COMPLEX SUBUNIT 12"/>
    <property type="match status" value="1"/>
</dbReference>
<feature type="chain" id="PRO_5043427988" description="Peptidase S11 D-alanyl-D-alanine carboxypeptidase A N-terminal domain-containing protein" evidence="10">
    <location>
        <begin position="26"/>
        <end position="384"/>
    </location>
</feature>
<dbReference type="InterPro" id="IPR012338">
    <property type="entry name" value="Beta-lactam/transpept-like"/>
</dbReference>
<feature type="signal peptide" evidence="10">
    <location>
        <begin position="1"/>
        <end position="25"/>
    </location>
</feature>
<evidence type="ECO:0000256" key="2">
    <source>
        <dbReference type="ARBA" id="ARBA00022729"/>
    </source>
</evidence>
<dbReference type="Pfam" id="PF00768">
    <property type="entry name" value="Peptidase_S11"/>
    <property type="match status" value="1"/>
</dbReference>
<keyword evidence="6" id="KW-0961">Cell wall biogenesis/degradation</keyword>
<evidence type="ECO:0000256" key="4">
    <source>
        <dbReference type="ARBA" id="ARBA00022960"/>
    </source>
</evidence>
<dbReference type="PANTHER" id="PTHR21581">
    <property type="entry name" value="D-ALANYL-D-ALANINE CARBOXYPEPTIDASE"/>
    <property type="match status" value="1"/>
</dbReference>
<evidence type="ECO:0000256" key="7">
    <source>
        <dbReference type="PIRSR" id="PIRSR618044-1"/>
    </source>
</evidence>
<dbReference type="Gene3D" id="3.40.710.10">
    <property type="entry name" value="DD-peptidase/beta-lactamase superfamily"/>
    <property type="match status" value="1"/>
</dbReference>
<comment type="similarity">
    <text evidence="1 9">Belongs to the peptidase S11 family.</text>
</comment>
<protein>
    <recommendedName>
        <fullName evidence="11">Peptidase S11 D-alanyl-D-alanine carboxypeptidase A N-terminal domain-containing protein</fullName>
    </recommendedName>
</protein>
<evidence type="ECO:0000259" key="11">
    <source>
        <dbReference type="Pfam" id="PF00768"/>
    </source>
</evidence>
<accession>A0AAV5B4H5</accession>
<dbReference type="EMBL" id="BQKC01000001">
    <property type="protein sequence ID" value="GJM55305.1"/>
    <property type="molecule type" value="Genomic_DNA"/>
</dbReference>
<dbReference type="PRINTS" id="PR00725">
    <property type="entry name" value="DADACBPTASE1"/>
</dbReference>
<keyword evidence="4" id="KW-0133">Cell shape</keyword>
<proteinExistence type="inferred from homology"/>
<keyword evidence="5" id="KW-0573">Peptidoglycan synthesis</keyword>
<dbReference type="GO" id="GO:0009252">
    <property type="term" value="P:peptidoglycan biosynthetic process"/>
    <property type="evidence" value="ECO:0007669"/>
    <property type="project" value="UniProtKB-KW"/>
</dbReference>
<dbReference type="SUPFAM" id="SSF56601">
    <property type="entry name" value="beta-lactamase/transpeptidase-like"/>
    <property type="match status" value="1"/>
</dbReference>
<dbReference type="GO" id="GO:0071555">
    <property type="term" value="P:cell wall organization"/>
    <property type="evidence" value="ECO:0007669"/>
    <property type="project" value="UniProtKB-KW"/>
</dbReference>
<name>A0AAV5B4H5_9ACTN</name>
<reference evidence="12" key="1">
    <citation type="journal article" date="2022" name="Int. J. Syst. Evol. Microbiol.">
        <title>Granulimonas faecalis gen. nov., sp. nov., and Leptogranulimonas caecicola gen. nov., sp. nov., novel lactate-producing Atopobiaceae bacteria isolated from mouse intestines, and an emended description of the family Atopobiaceae.</title>
        <authorList>
            <person name="Morinaga K."/>
            <person name="Kusada H."/>
            <person name="Sakamoto S."/>
            <person name="Murakami T."/>
            <person name="Toyoda A."/>
            <person name="Mori H."/>
            <person name="Meng X.Y."/>
            <person name="Takashino M."/>
            <person name="Murotomi K."/>
            <person name="Tamaki H."/>
        </authorList>
    </citation>
    <scope>NUCLEOTIDE SEQUENCE</scope>
    <source>
        <strain evidence="12">OPF53</strain>
    </source>
</reference>
<feature type="binding site" evidence="8">
    <location>
        <position position="227"/>
    </location>
    <ligand>
        <name>substrate</name>
    </ligand>
</feature>
<sequence>MTRTLMPAALLALLLVLLAPVPAVADTGLGAPGVTEAQAWIVEDSTGRVLAESNADAAFAPASITKVMTAMVALDAGLPMDTEVAMPAHPEDGWQAAQVAGYAVGETSTLEDMLEVLLVYSANDVGYAIAEKVAGSQGAFADLMNEKAAEIGMTRTTFKNPHGLEEDGHESCARDLALMGRYALTHYPFIARMVRTHSVTVPVNGEQRTFYSTDELMPVYSPLIGIKTGKVEAGTTFLGAARKDGLTLYTCVLGCVTDWGRFEDTRAMMEWAFDGATGLTLADPDQTLETLPFAYRFGFSVSVRAQAAVTGLLWPDGTECSYTRVALSSDQLGIPGEPAGACLWRQGDRIVGACAYVVDPTVSPDAAWSSDPAAPPLPLQRKAA</sequence>
<evidence type="ECO:0000256" key="10">
    <source>
        <dbReference type="SAM" id="SignalP"/>
    </source>
</evidence>
<keyword evidence="3" id="KW-0378">Hydrolase</keyword>
<evidence type="ECO:0000313" key="13">
    <source>
        <dbReference type="Proteomes" id="UP001055025"/>
    </source>
</evidence>
<dbReference type="GO" id="GO:0009002">
    <property type="term" value="F:serine-type D-Ala-D-Ala carboxypeptidase activity"/>
    <property type="evidence" value="ECO:0007669"/>
    <property type="project" value="InterPro"/>
</dbReference>